<dbReference type="SUPFAM" id="SSF51735">
    <property type="entry name" value="NAD(P)-binding Rossmann-fold domains"/>
    <property type="match status" value="1"/>
</dbReference>
<keyword evidence="2" id="KW-0560">Oxidoreductase</keyword>
<gene>
    <name evidence="3" type="ORF">C7M71_000880</name>
</gene>
<dbReference type="RefSeq" id="WP_111492290.1">
    <property type="nucleotide sequence ID" value="NZ_CP031264.1"/>
</dbReference>
<dbReference type="PANTHER" id="PTHR42760">
    <property type="entry name" value="SHORT-CHAIN DEHYDROGENASES/REDUCTASES FAMILY MEMBER"/>
    <property type="match status" value="1"/>
</dbReference>
<dbReference type="EMBL" id="CP031264">
    <property type="protein sequence ID" value="AXI76241.1"/>
    <property type="molecule type" value="Genomic_DNA"/>
</dbReference>
<dbReference type="PANTHER" id="PTHR42760:SF115">
    <property type="entry name" value="3-OXOACYL-[ACYL-CARRIER-PROTEIN] REDUCTASE FABG"/>
    <property type="match status" value="1"/>
</dbReference>
<dbReference type="GO" id="GO:0016616">
    <property type="term" value="F:oxidoreductase activity, acting on the CH-OH group of donors, NAD or NADP as acceptor"/>
    <property type="evidence" value="ECO:0007669"/>
    <property type="project" value="TreeGrafter"/>
</dbReference>
<dbReference type="Pfam" id="PF13561">
    <property type="entry name" value="adh_short_C2"/>
    <property type="match status" value="1"/>
</dbReference>
<protein>
    <submittedName>
        <fullName evidence="3">SDR family oxidoreductase</fullName>
    </submittedName>
</protein>
<comment type="similarity">
    <text evidence="1">Belongs to the short-chain dehydrogenases/reductases (SDR) family.</text>
</comment>
<evidence type="ECO:0000313" key="3">
    <source>
        <dbReference type="EMBL" id="AXI76241.1"/>
    </source>
</evidence>
<dbReference type="OrthoDB" id="286404at2"/>
<proteinExistence type="inferred from homology"/>
<dbReference type="NCBIfam" id="NF005559">
    <property type="entry name" value="PRK07231.1"/>
    <property type="match status" value="1"/>
</dbReference>
<dbReference type="Proteomes" id="UP000249340">
    <property type="component" value="Chromosome"/>
</dbReference>
<accession>A0A345SR86</accession>
<name>A0A345SR86_9ACTN</name>
<dbReference type="KEGG" id="stri:C7M71_000880"/>
<sequence>MQSKEPTLPGLFSLTGLFSLSGQTALVTGASGGLGRAQCLALGAAGARVIVSDLDPEAAQQACDHLAEQGVDCVPLELDVTSTHSVNEAFDALDARGDSPDILVNNAGVSLRNSALEATEDEFDLTLTVNLRGTYFTAQRAARTMSRRGGGRIVNISSIGGLAVDGERSSVYDASKAAVVQVTRNMAYEWGRHGIRVNSIAPGYMRTAMTSDLLPSREVEERIVRDHIPLGRVGEPGDLSGAVLFLASQASAYVTGHTLTVDGGWLVAL</sequence>
<evidence type="ECO:0000313" key="4">
    <source>
        <dbReference type="Proteomes" id="UP000249340"/>
    </source>
</evidence>
<dbReference type="InterPro" id="IPR002347">
    <property type="entry name" value="SDR_fam"/>
</dbReference>
<dbReference type="PRINTS" id="PR00080">
    <property type="entry name" value="SDRFAMILY"/>
</dbReference>
<keyword evidence="4" id="KW-1185">Reference proteome</keyword>
<organism evidence="3 4">
    <name type="scientific">Peterkaempfera bronchialis</name>
    <dbReference type="NCBI Taxonomy" id="2126346"/>
    <lineage>
        <taxon>Bacteria</taxon>
        <taxon>Bacillati</taxon>
        <taxon>Actinomycetota</taxon>
        <taxon>Actinomycetes</taxon>
        <taxon>Kitasatosporales</taxon>
        <taxon>Streptomycetaceae</taxon>
        <taxon>Peterkaempfera</taxon>
    </lineage>
</organism>
<evidence type="ECO:0000256" key="1">
    <source>
        <dbReference type="ARBA" id="ARBA00006484"/>
    </source>
</evidence>
<reference evidence="4" key="1">
    <citation type="submission" date="2018-07" db="EMBL/GenBank/DDBJ databases">
        <title>Streptacidiphilus bronchialis DSM 106435 chromosome.</title>
        <authorList>
            <person name="Batra D."/>
            <person name="Gulvik C.A."/>
        </authorList>
    </citation>
    <scope>NUCLEOTIDE SEQUENCE [LARGE SCALE GENOMIC DNA]</scope>
    <source>
        <strain evidence="4">DSM 106435</strain>
    </source>
</reference>
<dbReference type="Gene3D" id="3.40.50.720">
    <property type="entry name" value="NAD(P)-binding Rossmann-like Domain"/>
    <property type="match status" value="1"/>
</dbReference>
<dbReference type="PRINTS" id="PR00081">
    <property type="entry name" value="GDHRDH"/>
</dbReference>
<evidence type="ECO:0000256" key="2">
    <source>
        <dbReference type="ARBA" id="ARBA00023002"/>
    </source>
</evidence>
<dbReference type="AlphaFoldDB" id="A0A345SR86"/>
<dbReference type="FunFam" id="3.40.50.720:FF:000084">
    <property type="entry name" value="Short-chain dehydrogenase reductase"/>
    <property type="match status" value="1"/>
</dbReference>
<dbReference type="InterPro" id="IPR036291">
    <property type="entry name" value="NAD(P)-bd_dom_sf"/>
</dbReference>